<evidence type="ECO:0000259" key="2">
    <source>
        <dbReference type="Pfam" id="PF17304"/>
    </source>
</evidence>
<dbReference type="PANTHER" id="PTHR38402">
    <property type="entry name" value="MITOCHONDRIAL OUTER MEMBRANE PROTEIN OM14"/>
    <property type="match status" value="1"/>
</dbReference>
<gene>
    <name evidence="3" type="ORF">RNJ44_02188</name>
</gene>
<dbReference type="InterPro" id="IPR039453">
    <property type="entry name" value="OM14_C"/>
</dbReference>
<keyword evidence="1" id="KW-0812">Transmembrane</keyword>
<dbReference type="Proteomes" id="UP001623330">
    <property type="component" value="Unassembled WGS sequence"/>
</dbReference>
<accession>A0ABR4NMR9</accession>
<dbReference type="InterPro" id="IPR039454">
    <property type="entry name" value="OM14"/>
</dbReference>
<evidence type="ECO:0000256" key="1">
    <source>
        <dbReference type="SAM" id="Phobius"/>
    </source>
</evidence>
<feature type="transmembrane region" description="Helical" evidence="1">
    <location>
        <begin position="57"/>
        <end position="78"/>
    </location>
</feature>
<organism evidence="3 4">
    <name type="scientific">Nakaseomyces bracarensis</name>
    <dbReference type="NCBI Taxonomy" id="273131"/>
    <lineage>
        <taxon>Eukaryota</taxon>
        <taxon>Fungi</taxon>
        <taxon>Dikarya</taxon>
        <taxon>Ascomycota</taxon>
        <taxon>Saccharomycotina</taxon>
        <taxon>Saccharomycetes</taxon>
        <taxon>Saccharomycetales</taxon>
        <taxon>Saccharomycetaceae</taxon>
        <taxon>Nakaseomyces</taxon>
    </lineage>
</organism>
<feature type="domain" description="Mitochondrial outer membrane protein OM14 C-terminal" evidence="2">
    <location>
        <begin position="50"/>
        <end position="119"/>
    </location>
</feature>
<protein>
    <recommendedName>
        <fullName evidence="2">Mitochondrial outer membrane protein OM14 C-terminal domain-containing protein</fullName>
    </recommendedName>
</protein>
<keyword evidence="4" id="KW-1185">Reference proteome</keyword>
<sequence>MSGHHEHHEEEKKCLKKTCCQALGNLKACVTEKACCLVSSTKALACRVYRELQNPVVLVNVILGSSVLVTLLQSYAKYEHRFLQGKSDGKILACAGTAVALLTLDGFVSSKYYKQFDKK</sequence>
<proteinExistence type="predicted"/>
<name>A0ABR4NMR9_9SACH</name>
<dbReference type="EMBL" id="JBEVYD010000012">
    <property type="protein sequence ID" value="KAL3229101.1"/>
    <property type="molecule type" value="Genomic_DNA"/>
</dbReference>
<dbReference type="Pfam" id="PF17304">
    <property type="entry name" value="OM14_C"/>
    <property type="match status" value="1"/>
</dbReference>
<keyword evidence="1" id="KW-1133">Transmembrane helix</keyword>
<reference evidence="3 4" key="1">
    <citation type="submission" date="2024-05" db="EMBL/GenBank/DDBJ databases">
        <title>Long read based assembly of the Candida bracarensis genome reveals expanded adhesin content.</title>
        <authorList>
            <person name="Marcet-Houben M."/>
            <person name="Ksiezopolska E."/>
            <person name="Gabaldon T."/>
        </authorList>
    </citation>
    <scope>NUCLEOTIDE SEQUENCE [LARGE SCALE GENOMIC DNA]</scope>
    <source>
        <strain evidence="3 4">CBM6</strain>
    </source>
</reference>
<feature type="transmembrane region" description="Helical" evidence="1">
    <location>
        <begin position="90"/>
        <end position="109"/>
    </location>
</feature>
<evidence type="ECO:0000313" key="4">
    <source>
        <dbReference type="Proteomes" id="UP001623330"/>
    </source>
</evidence>
<comment type="caution">
    <text evidence="3">The sequence shown here is derived from an EMBL/GenBank/DDBJ whole genome shotgun (WGS) entry which is preliminary data.</text>
</comment>
<evidence type="ECO:0000313" key="3">
    <source>
        <dbReference type="EMBL" id="KAL3229101.1"/>
    </source>
</evidence>
<dbReference type="PANTHER" id="PTHR38402:SF1">
    <property type="entry name" value="MITOCHONDRIAL OUTER MEMBRANE PROTEIN OM14"/>
    <property type="match status" value="1"/>
</dbReference>
<keyword evidence="1" id="KW-0472">Membrane</keyword>